<name>A0ABP3A1P5_9FLAO</name>
<proteinExistence type="predicted"/>
<comment type="caution">
    <text evidence="2">The sequence shown here is derived from an EMBL/GenBank/DDBJ whole genome shotgun (WGS) entry which is preliminary data.</text>
</comment>
<dbReference type="Gene3D" id="3.90.550.10">
    <property type="entry name" value="Spore Coat Polysaccharide Biosynthesis Protein SpsA, Chain A"/>
    <property type="match status" value="1"/>
</dbReference>
<feature type="domain" description="Glycosyltransferase 2-like" evidence="1">
    <location>
        <begin position="6"/>
        <end position="153"/>
    </location>
</feature>
<protein>
    <submittedName>
        <fullName evidence="2">B-glycosyltransferase-related protein, glycosyltransferase family 2 protein</fullName>
    </submittedName>
</protein>
<gene>
    <name evidence="2" type="ORF">FSS13T_19480</name>
</gene>
<evidence type="ECO:0000313" key="2">
    <source>
        <dbReference type="EMBL" id="ESU24577.1"/>
    </source>
</evidence>
<evidence type="ECO:0000259" key="1">
    <source>
        <dbReference type="Pfam" id="PF00535"/>
    </source>
</evidence>
<dbReference type="InterPro" id="IPR029044">
    <property type="entry name" value="Nucleotide-diphossugar_trans"/>
</dbReference>
<dbReference type="SUPFAM" id="SSF53448">
    <property type="entry name" value="Nucleotide-diphospho-sugar transferases"/>
    <property type="match status" value="1"/>
</dbReference>
<dbReference type="Proteomes" id="UP000018234">
    <property type="component" value="Unassembled WGS sequence"/>
</dbReference>
<dbReference type="Pfam" id="PF00535">
    <property type="entry name" value="Glycos_transf_2"/>
    <property type="match status" value="1"/>
</dbReference>
<accession>A0ABP3A1P5</accession>
<reference evidence="2 3" key="1">
    <citation type="submission" date="2013-08" db="EMBL/GenBank/DDBJ databases">
        <title>Flavobacterium saliperosum type strain genome sequencing.</title>
        <authorList>
            <person name="Lee K."/>
            <person name="Yi H."/>
            <person name="Park S."/>
            <person name="Chun J."/>
        </authorList>
    </citation>
    <scope>NUCLEOTIDE SEQUENCE [LARGE SCALE GENOMIC DNA]</scope>
    <source>
        <strain evidence="2 3">S13</strain>
    </source>
</reference>
<organism evidence="2 3">
    <name type="scientific">Flavobacterium saliperosum S13</name>
    <dbReference type="NCBI Taxonomy" id="1341155"/>
    <lineage>
        <taxon>Bacteria</taxon>
        <taxon>Pseudomonadati</taxon>
        <taxon>Bacteroidota</taxon>
        <taxon>Flavobacteriia</taxon>
        <taxon>Flavobacteriales</taxon>
        <taxon>Flavobacteriaceae</taxon>
        <taxon>Flavobacterium</taxon>
    </lineage>
</organism>
<keyword evidence="3" id="KW-1185">Reference proteome</keyword>
<dbReference type="EMBL" id="AVFO01000039">
    <property type="protein sequence ID" value="ESU24577.1"/>
    <property type="molecule type" value="Genomic_DNA"/>
</dbReference>
<evidence type="ECO:0000313" key="3">
    <source>
        <dbReference type="Proteomes" id="UP000018234"/>
    </source>
</evidence>
<sequence>MYPLVTELKKQANSLSIPYEILIQDDASTLFLKENESINSLENCVYALNPENLGRGNNINALNSKAKFGYVLILEADAFPENDNYLEPFIKSISDKTQLVFGGVGYPETKPNSEQLLRWKYGKERESITIEARLKNPYHFVFTWNLLVKKEILSQNPFPVSVKEYGYEDVVFIKKLKTQNVNIQHIENRLIHFNNEESIVFIQKTEKAVRTLKQLLENKELTYEDTRLSKTYSQLRHLGLEKGIAFLFRKLSKRMLSNLTSHNPSLIVLDLYKLGSFCSLDTQKQPTK</sequence>
<dbReference type="InterPro" id="IPR001173">
    <property type="entry name" value="Glyco_trans_2-like"/>
</dbReference>